<dbReference type="Proteomes" id="UP001054945">
    <property type="component" value="Unassembled WGS sequence"/>
</dbReference>
<dbReference type="SUPFAM" id="SSF56219">
    <property type="entry name" value="DNase I-like"/>
    <property type="match status" value="1"/>
</dbReference>
<dbReference type="InterPro" id="IPR005135">
    <property type="entry name" value="Endo/exonuclease/phosphatase"/>
</dbReference>
<reference evidence="3 4" key="1">
    <citation type="submission" date="2021-06" db="EMBL/GenBank/DDBJ databases">
        <title>Caerostris extrusa draft genome.</title>
        <authorList>
            <person name="Kono N."/>
            <person name="Arakawa K."/>
        </authorList>
    </citation>
    <scope>NUCLEOTIDE SEQUENCE [LARGE SCALE GENOMIC DNA]</scope>
</reference>
<comment type="caution">
    <text evidence="3">The sequence shown here is derived from an EMBL/GenBank/DDBJ whole genome shotgun (WGS) entry which is preliminary data.</text>
</comment>
<name>A0AAV4N1D7_CAEEX</name>
<gene>
    <name evidence="3" type="primary">X-elementORF2_669</name>
    <name evidence="3" type="ORF">CEXT_535451</name>
</gene>
<proteinExistence type="predicted"/>
<keyword evidence="4" id="KW-1185">Reference proteome</keyword>
<keyword evidence="3" id="KW-0548">Nucleotidyltransferase</keyword>
<dbReference type="GO" id="GO:0003964">
    <property type="term" value="F:RNA-directed DNA polymerase activity"/>
    <property type="evidence" value="ECO:0007669"/>
    <property type="project" value="UniProtKB-KW"/>
</dbReference>
<keyword evidence="1" id="KW-1133">Transmembrane helix</keyword>
<evidence type="ECO:0000256" key="1">
    <source>
        <dbReference type="SAM" id="Phobius"/>
    </source>
</evidence>
<dbReference type="InterPro" id="IPR036691">
    <property type="entry name" value="Endo/exonu/phosph_ase_sf"/>
</dbReference>
<sequence>MSDPFTRLKICYWNANGIYSKLADFKNFVHNHNPDVILLQETMLKPTQTIFIPNYNFFRNDDPQNPVSGGTAILIKNNIFHHEVPTPSVKSIKTTIISVHFANIPPTTIASINVPCRITTSDLSLISLLSYPSTTVQFSPATSTLIISNSYTGINLLNFSVRTGFEIIAPSTPTRYGLNFSSVGDLTILNNFHYTYDITSISELSSDHNPVLLNFNVNYITLNIPLKFPPTGKPLPNSFLRSLPCFLQILITAMISKPLWIISLLISSPPTVLLLNLFITKHYFLPLNQTSNHATK</sequence>
<evidence type="ECO:0000313" key="4">
    <source>
        <dbReference type="Proteomes" id="UP001054945"/>
    </source>
</evidence>
<keyword evidence="3" id="KW-0808">Transferase</keyword>
<dbReference type="Gene3D" id="3.60.10.10">
    <property type="entry name" value="Endonuclease/exonuclease/phosphatase"/>
    <property type="match status" value="1"/>
</dbReference>
<organism evidence="3 4">
    <name type="scientific">Caerostris extrusa</name>
    <name type="common">Bark spider</name>
    <name type="synonym">Caerostris bankana</name>
    <dbReference type="NCBI Taxonomy" id="172846"/>
    <lineage>
        <taxon>Eukaryota</taxon>
        <taxon>Metazoa</taxon>
        <taxon>Ecdysozoa</taxon>
        <taxon>Arthropoda</taxon>
        <taxon>Chelicerata</taxon>
        <taxon>Arachnida</taxon>
        <taxon>Araneae</taxon>
        <taxon>Araneomorphae</taxon>
        <taxon>Entelegynae</taxon>
        <taxon>Araneoidea</taxon>
        <taxon>Araneidae</taxon>
        <taxon>Caerostris</taxon>
    </lineage>
</organism>
<dbReference type="AlphaFoldDB" id="A0AAV4N1D7"/>
<keyword evidence="1" id="KW-0472">Membrane</keyword>
<feature type="domain" description="Endonuclease/exonuclease/phosphatase" evidence="2">
    <location>
        <begin position="12"/>
        <end position="88"/>
    </location>
</feature>
<evidence type="ECO:0000313" key="3">
    <source>
        <dbReference type="EMBL" id="GIX77129.1"/>
    </source>
</evidence>
<protein>
    <submittedName>
        <fullName evidence="3">RNA-directed DNA polymerase from transposon X-element</fullName>
    </submittedName>
</protein>
<evidence type="ECO:0000259" key="2">
    <source>
        <dbReference type="Pfam" id="PF03372"/>
    </source>
</evidence>
<keyword evidence="1" id="KW-0812">Transmembrane</keyword>
<keyword evidence="3" id="KW-0695">RNA-directed DNA polymerase</keyword>
<accession>A0AAV4N1D7</accession>
<dbReference type="Pfam" id="PF03372">
    <property type="entry name" value="Exo_endo_phos"/>
    <property type="match status" value="1"/>
</dbReference>
<dbReference type="EMBL" id="BPLR01020299">
    <property type="protein sequence ID" value="GIX77129.1"/>
    <property type="molecule type" value="Genomic_DNA"/>
</dbReference>
<feature type="transmembrane region" description="Helical" evidence="1">
    <location>
        <begin position="259"/>
        <end position="279"/>
    </location>
</feature>